<feature type="compositionally biased region" description="Low complexity" evidence="5">
    <location>
        <begin position="103"/>
        <end position="117"/>
    </location>
</feature>
<organism evidence="7 8">
    <name type="scientific">Perkinsus olseni</name>
    <name type="common">Perkinsus atlanticus</name>
    <dbReference type="NCBI Taxonomy" id="32597"/>
    <lineage>
        <taxon>Eukaryota</taxon>
        <taxon>Sar</taxon>
        <taxon>Alveolata</taxon>
        <taxon>Perkinsozoa</taxon>
        <taxon>Perkinsea</taxon>
        <taxon>Perkinsida</taxon>
        <taxon>Perkinsidae</taxon>
        <taxon>Perkinsus</taxon>
    </lineage>
</organism>
<dbReference type="InterPro" id="IPR036855">
    <property type="entry name" value="Znf_CCCH_sf"/>
</dbReference>
<comment type="caution">
    <text evidence="7">The sequence shown here is derived from an EMBL/GenBank/DDBJ whole genome shotgun (WGS) entry which is preliminary data.</text>
</comment>
<feature type="region of interest" description="Disordered" evidence="5">
    <location>
        <begin position="85"/>
        <end position="117"/>
    </location>
</feature>
<keyword evidence="2 4" id="KW-0863">Zinc-finger</keyword>
<gene>
    <name evidence="7" type="ORF">FOZ63_013647</name>
</gene>
<dbReference type="AlphaFoldDB" id="A0A7J6TKP5"/>
<name>A0A7J6TKP5_PEROL</name>
<proteinExistence type="predicted"/>
<dbReference type="Proteomes" id="UP000553632">
    <property type="component" value="Unassembled WGS sequence"/>
</dbReference>
<evidence type="ECO:0000259" key="6">
    <source>
        <dbReference type="PROSITE" id="PS50103"/>
    </source>
</evidence>
<feature type="zinc finger region" description="C3H1-type" evidence="4">
    <location>
        <begin position="133"/>
        <end position="161"/>
    </location>
</feature>
<dbReference type="Gene3D" id="6.10.250.3220">
    <property type="match status" value="1"/>
</dbReference>
<dbReference type="EMBL" id="JABANO010010104">
    <property type="protein sequence ID" value="KAF4745695.1"/>
    <property type="molecule type" value="Genomic_DNA"/>
</dbReference>
<dbReference type="InterPro" id="IPR000571">
    <property type="entry name" value="Znf_CCCH"/>
</dbReference>
<accession>A0A7J6TKP5</accession>
<feature type="domain" description="C3H1-type" evidence="6">
    <location>
        <begin position="133"/>
        <end position="161"/>
    </location>
</feature>
<dbReference type="PROSITE" id="PS50103">
    <property type="entry name" value="ZF_C3H1"/>
    <property type="match status" value="1"/>
</dbReference>
<reference evidence="7 8" key="1">
    <citation type="submission" date="2020-04" db="EMBL/GenBank/DDBJ databases">
        <title>Perkinsus olseni comparative genomics.</title>
        <authorList>
            <person name="Bogema D.R."/>
        </authorList>
    </citation>
    <scope>NUCLEOTIDE SEQUENCE [LARGE SCALE GENOMIC DNA]</scope>
    <source>
        <strain evidence="7 8">ATCC PRA-207</strain>
    </source>
</reference>
<keyword evidence="1 4" id="KW-0479">Metal-binding</keyword>
<sequence>GALVLYVPRSCTRVEEKRPLSVVQGSAAQQAALTKRIAELIKRQSGNVSSQPAIAQLLAHLPQQQQQQLQQLLQQQQQKSYGAGTTTQQQSVMRAMNASAAAQQQQRQQQQQQQQQQQRSFGQSVLSQTSAASPSVGLCPFISTFGWCKFGDNCQFIHVTNNREPLRHLPPAMIAQLQQQHSAQVLSGQIT</sequence>
<feature type="non-terminal residue" evidence="7">
    <location>
        <position position="1"/>
    </location>
</feature>
<keyword evidence="3 4" id="KW-0862">Zinc</keyword>
<protein>
    <recommendedName>
        <fullName evidence="6">C3H1-type domain-containing protein</fullName>
    </recommendedName>
</protein>
<evidence type="ECO:0000256" key="3">
    <source>
        <dbReference type="ARBA" id="ARBA00022833"/>
    </source>
</evidence>
<evidence type="ECO:0000313" key="7">
    <source>
        <dbReference type="EMBL" id="KAF4745695.1"/>
    </source>
</evidence>
<evidence type="ECO:0000313" key="8">
    <source>
        <dbReference type="Proteomes" id="UP000553632"/>
    </source>
</evidence>
<dbReference type="Pfam" id="PF00642">
    <property type="entry name" value="zf-CCCH"/>
    <property type="match status" value="1"/>
</dbReference>
<keyword evidence="8" id="KW-1185">Reference proteome</keyword>
<evidence type="ECO:0000256" key="4">
    <source>
        <dbReference type="PROSITE-ProRule" id="PRU00723"/>
    </source>
</evidence>
<dbReference type="GO" id="GO:0008270">
    <property type="term" value="F:zinc ion binding"/>
    <property type="evidence" value="ECO:0007669"/>
    <property type="project" value="UniProtKB-KW"/>
</dbReference>
<dbReference type="SUPFAM" id="SSF90229">
    <property type="entry name" value="CCCH zinc finger"/>
    <property type="match status" value="1"/>
</dbReference>
<feature type="non-terminal residue" evidence="7">
    <location>
        <position position="191"/>
    </location>
</feature>
<evidence type="ECO:0000256" key="2">
    <source>
        <dbReference type="ARBA" id="ARBA00022771"/>
    </source>
</evidence>
<evidence type="ECO:0000256" key="5">
    <source>
        <dbReference type="SAM" id="MobiDB-lite"/>
    </source>
</evidence>
<evidence type="ECO:0000256" key="1">
    <source>
        <dbReference type="ARBA" id="ARBA00022723"/>
    </source>
</evidence>